<dbReference type="AlphaFoldDB" id="A0A4Y9SAK7"/>
<reference evidence="2 3" key="1">
    <citation type="submission" date="2019-03" db="EMBL/GenBank/DDBJ databases">
        <title>Draft Genome Sequence of Massilia arenosa sp. nov., a Novel Massilia Species Isolated from a Sandy-loam Maize Soil.</title>
        <authorList>
            <person name="Raths R."/>
            <person name="Peta V."/>
            <person name="Bucking H."/>
        </authorList>
    </citation>
    <scope>NUCLEOTIDE SEQUENCE [LARGE SCALE GENOMIC DNA]</scope>
    <source>
        <strain evidence="2 3">MC02</strain>
    </source>
</reference>
<evidence type="ECO:0000256" key="1">
    <source>
        <dbReference type="SAM" id="SignalP"/>
    </source>
</evidence>
<feature type="signal peptide" evidence="1">
    <location>
        <begin position="1"/>
        <end position="17"/>
    </location>
</feature>
<name>A0A4Y9SAK7_9BURK</name>
<gene>
    <name evidence="2" type="ORF">E4L96_16065</name>
</gene>
<feature type="chain" id="PRO_5021244320" evidence="1">
    <location>
        <begin position="18"/>
        <end position="244"/>
    </location>
</feature>
<keyword evidence="1" id="KW-0732">Signal</keyword>
<dbReference type="OrthoDB" id="5704176at2"/>
<evidence type="ECO:0000313" key="2">
    <source>
        <dbReference type="EMBL" id="TFW16610.1"/>
    </source>
</evidence>
<evidence type="ECO:0000313" key="3">
    <source>
        <dbReference type="Proteomes" id="UP000298438"/>
    </source>
</evidence>
<dbReference type="Proteomes" id="UP000298438">
    <property type="component" value="Unassembled WGS sequence"/>
</dbReference>
<sequence>MKLLPFVALFAAHAAGATGLDDMKAALAGLQGQGTLRGTYEARQVETDLDAKAKGPETTSVAVAVEDDAGAVALRWDKALLKRAADEAAKRPKPNNALLMLINSTSGAKVAAAVNYAPKLLQTVAHSQLVSEKADTYQGKPARLLLLAITPAAEENSKVNMKENTHTAQVWIGADGLPLAATVTHKIKASFMVFISFEDQSREELVFNVAANRLVVVKREEQGARKGAGNDSSYRNTYTFTTKA</sequence>
<protein>
    <submittedName>
        <fullName evidence="2">Uncharacterized protein</fullName>
    </submittedName>
</protein>
<dbReference type="EMBL" id="SPVF01000207">
    <property type="protein sequence ID" value="TFW16610.1"/>
    <property type="molecule type" value="Genomic_DNA"/>
</dbReference>
<dbReference type="RefSeq" id="WP_135208230.1">
    <property type="nucleotide sequence ID" value="NZ_SPVF01000207.1"/>
</dbReference>
<keyword evidence="3" id="KW-1185">Reference proteome</keyword>
<comment type="caution">
    <text evidence="2">The sequence shown here is derived from an EMBL/GenBank/DDBJ whole genome shotgun (WGS) entry which is preliminary data.</text>
</comment>
<organism evidence="2 3">
    <name type="scientific">Zemynaea arenosa</name>
    <dbReference type="NCBI Taxonomy" id="2561931"/>
    <lineage>
        <taxon>Bacteria</taxon>
        <taxon>Pseudomonadati</taxon>
        <taxon>Pseudomonadota</taxon>
        <taxon>Betaproteobacteria</taxon>
        <taxon>Burkholderiales</taxon>
        <taxon>Oxalobacteraceae</taxon>
        <taxon>Telluria group</taxon>
        <taxon>Zemynaea</taxon>
    </lineage>
</organism>
<proteinExistence type="predicted"/>
<accession>A0A4Y9SAK7</accession>